<gene>
    <name evidence="1" type="ORF">FNV43_RR00601</name>
</gene>
<name>A0A8K0HPW0_9ROSA</name>
<reference evidence="1" key="1">
    <citation type="submission" date="2020-03" db="EMBL/GenBank/DDBJ databases">
        <title>A high-quality chromosome-level genome assembly of a woody plant with both climbing and erect habits, Rhamnella rubrinervis.</title>
        <authorList>
            <person name="Lu Z."/>
            <person name="Yang Y."/>
            <person name="Zhu X."/>
            <person name="Sun Y."/>
        </authorList>
    </citation>
    <scope>NUCLEOTIDE SEQUENCE</scope>
    <source>
        <strain evidence="1">BYM</strain>
        <tissue evidence="1">Leaf</tissue>
    </source>
</reference>
<dbReference type="Proteomes" id="UP000796880">
    <property type="component" value="Unassembled WGS sequence"/>
</dbReference>
<evidence type="ECO:0000313" key="2">
    <source>
        <dbReference type="Proteomes" id="UP000796880"/>
    </source>
</evidence>
<dbReference type="OrthoDB" id="1706056at2759"/>
<organism evidence="1 2">
    <name type="scientific">Rhamnella rubrinervis</name>
    <dbReference type="NCBI Taxonomy" id="2594499"/>
    <lineage>
        <taxon>Eukaryota</taxon>
        <taxon>Viridiplantae</taxon>
        <taxon>Streptophyta</taxon>
        <taxon>Embryophyta</taxon>
        <taxon>Tracheophyta</taxon>
        <taxon>Spermatophyta</taxon>
        <taxon>Magnoliopsida</taxon>
        <taxon>eudicotyledons</taxon>
        <taxon>Gunneridae</taxon>
        <taxon>Pentapetalae</taxon>
        <taxon>rosids</taxon>
        <taxon>fabids</taxon>
        <taxon>Rosales</taxon>
        <taxon>Rhamnaceae</taxon>
        <taxon>rhamnoid group</taxon>
        <taxon>Rhamneae</taxon>
        <taxon>Rhamnella</taxon>
    </lineage>
</organism>
<keyword evidence="2" id="KW-1185">Reference proteome</keyword>
<dbReference type="EMBL" id="VOIH02000001">
    <property type="protein sequence ID" value="KAF3455958.1"/>
    <property type="molecule type" value="Genomic_DNA"/>
</dbReference>
<dbReference type="Gene3D" id="1.10.10.60">
    <property type="entry name" value="Homeodomain-like"/>
    <property type="match status" value="1"/>
</dbReference>
<sequence length="370" mass="42108">MIISEHIRSLRTVVTDEEAEALREGVAILGKGKWSEIRKDDRFKDALKSYLSRFGRFRDPKLIRSFANRSKGVTDGQLIEQLDRWFMVRKFREDEVATAAKGKTKIIMSEDFTEDKATRRVHYPFLDLANVALKDFDLSTISAEKYELKGGESNVWQGIVRSRALLAEKLCFKIGNGTSINLWKDPLIPWVPEDNQGDKSCVCCNEDVESRFYLFKECNLAWTFRNALQSQGPLNLGGATCELLLEVEEFKGKEAESEEGSSSTATEIYKWKPPHKDWLKINVDAAFNQNNSAGAFIFITKMRLNAIRSRFLNSEWKLVWSLRETNSVADSLARFSLFNNVALSVDEFSLGDLSSFVLDKIVVEQLVLAT</sequence>
<proteinExistence type="predicted"/>
<dbReference type="CDD" id="cd11660">
    <property type="entry name" value="SANT_TRF"/>
    <property type="match status" value="1"/>
</dbReference>
<accession>A0A8K0HPW0</accession>
<comment type="caution">
    <text evidence="1">The sequence shown here is derived from an EMBL/GenBank/DDBJ whole genome shotgun (WGS) entry which is preliminary data.</text>
</comment>
<protein>
    <submittedName>
        <fullName evidence="1">Uncharacterized protein</fullName>
    </submittedName>
</protein>
<evidence type="ECO:0000313" key="1">
    <source>
        <dbReference type="EMBL" id="KAF3455958.1"/>
    </source>
</evidence>
<dbReference type="AlphaFoldDB" id="A0A8K0HPW0"/>